<evidence type="ECO:0000256" key="1">
    <source>
        <dbReference type="ARBA" id="ARBA00004651"/>
    </source>
</evidence>
<sequence>MPRSLWVLVIGMMINVTASSFLWPLNTIYIHEHLGKSLSVAGLVLMANAGASVVGNLLGGTLFDRLGGYRSIMLGIVISLSALIGLNFWHGWPHYVIFLIIIGFGSGIVFPSMYAMAGSVWPEGGRKAFNAVYLAQNLGVAVGAALGGVVAAVSFDYIFLANMLMYALFFLLALITYRGISIQPNIQTSVLQESKQIKNKSAFVSLLILCIGYMLCWVGYVQWMSTISAYTQQINITLNQYSLLWTINGALIVLGQPLIKPIVKRFENNLKKQMLIGLVIFMGSFAVAAYAGSFQGFLAAMIILTIGEMLIWPVVPTIADQLAPKGREGFYQGVVNSTGTAGRMIGPVMGGVLVDYYGMSVLFIFIIALLVIGMVTTVFYDYLTKRAADKAPGQIT</sequence>
<dbReference type="GO" id="GO:0022857">
    <property type="term" value="F:transmembrane transporter activity"/>
    <property type="evidence" value="ECO:0007669"/>
    <property type="project" value="InterPro"/>
</dbReference>
<dbReference type="PATRIC" id="fig|889306.3.peg.3759"/>
<proteinExistence type="predicted"/>
<keyword evidence="10" id="KW-1185">Reference proteome</keyword>
<reference evidence="9 10" key="1">
    <citation type="submission" date="2015-01" db="EMBL/GenBank/DDBJ databases">
        <title>Genome sequencing of Jeotgalibacillus soli.</title>
        <authorList>
            <person name="Goh K.M."/>
            <person name="Chan K.-G."/>
            <person name="Yaakop A.S."/>
            <person name="Ee R."/>
            <person name="Gan H.M."/>
            <person name="Chan C.S."/>
        </authorList>
    </citation>
    <scope>NUCLEOTIDE SEQUENCE [LARGE SCALE GENOMIC DNA]</scope>
    <source>
        <strain evidence="9 10">P9</strain>
    </source>
</reference>
<dbReference type="PROSITE" id="PS50850">
    <property type="entry name" value="MFS"/>
    <property type="match status" value="1"/>
</dbReference>
<keyword evidence="4 7" id="KW-0812">Transmembrane</keyword>
<feature type="transmembrane region" description="Helical" evidence="7">
    <location>
        <begin position="201"/>
        <end position="223"/>
    </location>
</feature>
<accession>A0A0C2RQ92</accession>
<keyword evidence="2" id="KW-0813">Transport</keyword>
<feature type="transmembrane region" description="Helical" evidence="7">
    <location>
        <begin position="95"/>
        <end position="116"/>
    </location>
</feature>
<dbReference type="InterPro" id="IPR050171">
    <property type="entry name" value="MFS_Transporters"/>
</dbReference>
<evidence type="ECO:0000256" key="6">
    <source>
        <dbReference type="ARBA" id="ARBA00023136"/>
    </source>
</evidence>
<dbReference type="EMBL" id="JXRP01000020">
    <property type="protein sequence ID" value="KIL43919.1"/>
    <property type="molecule type" value="Genomic_DNA"/>
</dbReference>
<dbReference type="Proteomes" id="UP000031938">
    <property type="component" value="Unassembled WGS sequence"/>
</dbReference>
<feature type="transmembrane region" description="Helical" evidence="7">
    <location>
        <begin position="37"/>
        <end position="59"/>
    </location>
</feature>
<dbReference type="InterPro" id="IPR036259">
    <property type="entry name" value="MFS_trans_sf"/>
</dbReference>
<feature type="transmembrane region" description="Helical" evidence="7">
    <location>
        <begin position="5"/>
        <end position="25"/>
    </location>
</feature>
<feature type="transmembrane region" description="Helical" evidence="7">
    <location>
        <begin position="356"/>
        <end position="380"/>
    </location>
</feature>
<feature type="transmembrane region" description="Helical" evidence="7">
    <location>
        <begin position="157"/>
        <end position="180"/>
    </location>
</feature>
<dbReference type="Pfam" id="PF07690">
    <property type="entry name" value="MFS_1"/>
    <property type="match status" value="1"/>
</dbReference>
<dbReference type="InterPro" id="IPR011701">
    <property type="entry name" value="MFS"/>
</dbReference>
<dbReference type="RefSeq" id="WP_041090871.1">
    <property type="nucleotide sequence ID" value="NZ_JXRP01000020.1"/>
</dbReference>
<feature type="transmembrane region" description="Helical" evidence="7">
    <location>
        <begin position="128"/>
        <end position="151"/>
    </location>
</feature>
<evidence type="ECO:0000313" key="10">
    <source>
        <dbReference type="Proteomes" id="UP000031938"/>
    </source>
</evidence>
<dbReference type="CDD" id="cd17329">
    <property type="entry name" value="MFS_MdtH_MDR_like"/>
    <property type="match status" value="1"/>
</dbReference>
<dbReference type="OrthoDB" id="3268460at2"/>
<evidence type="ECO:0000313" key="9">
    <source>
        <dbReference type="EMBL" id="KIL43919.1"/>
    </source>
</evidence>
<dbReference type="Gene3D" id="1.20.1250.20">
    <property type="entry name" value="MFS general substrate transporter like domains"/>
    <property type="match status" value="2"/>
</dbReference>
<dbReference type="AlphaFoldDB" id="A0A0C2RQ92"/>
<dbReference type="PANTHER" id="PTHR23517:SF10">
    <property type="entry name" value="MAJOR FACILITATOR SUPERFAMILY (MFS) PROFILE DOMAIN-CONTAINING PROTEIN"/>
    <property type="match status" value="1"/>
</dbReference>
<protein>
    <submittedName>
        <fullName evidence="9">MFS transporter</fullName>
    </submittedName>
</protein>
<keyword evidence="5 7" id="KW-1133">Transmembrane helix</keyword>
<feature type="transmembrane region" description="Helical" evidence="7">
    <location>
        <begin position="243"/>
        <end position="263"/>
    </location>
</feature>
<evidence type="ECO:0000256" key="3">
    <source>
        <dbReference type="ARBA" id="ARBA00022475"/>
    </source>
</evidence>
<evidence type="ECO:0000256" key="4">
    <source>
        <dbReference type="ARBA" id="ARBA00022692"/>
    </source>
</evidence>
<keyword evidence="3" id="KW-1003">Cell membrane</keyword>
<evidence type="ECO:0000256" key="5">
    <source>
        <dbReference type="ARBA" id="ARBA00022989"/>
    </source>
</evidence>
<evidence type="ECO:0000256" key="2">
    <source>
        <dbReference type="ARBA" id="ARBA00022448"/>
    </source>
</evidence>
<feature type="domain" description="Major facilitator superfamily (MFS) profile" evidence="8">
    <location>
        <begin position="4"/>
        <end position="385"/>
    </location>
</feature>
<evidence type="ECO:0000256" key="7">
    <source>
        <dbReference type="SAM" id="Phobius"/>
    </source>
</evidence>
<feature type="transmembrane region" description="Helical" evidence="7">
    <location>
        <begin position="71"/>
        <end position="89"/>
    </location>
</feature>
<gene>
    <name evidence="9" type="ORF">KP78_37430</name>
</gene>
<dbReference type="SUPFAM" id="SSF103473">
    <property type="entry name" value="MFS general substrate transporter"/>
    <property type="match status" value="1"/>
</dbReference>
<dbReference type="PANTHER" id="PTHR23517">
    <property type="entry name" value="RESISTANCE PROTEIN MDTM, PUTATIVE-RELATED-RELATED"/>
    <property type="match status" value="1"/>
</dbReference>
<comment type="subcellular location">
    <subcellularLocation>
        <location evidence="1">Cell membrane</location>
        <topology evidence="1">Multi-pass membrane protein</topology>
    </subcellularLocation>
</comment>
<keyword evidence="6 7" id="KW-0472">Membrane</keyword>
<organism evidence="9 10">
    <name type="scientific">Jeotgalibacillus soli</name>
    <dbReference type="NCBI Taxonomy" id="889306"/>
    <lineage>
        <taxon>Bacteria</taxon>
        <taxon>Bacillati</taxon>
        <taxon>Bacillota</taxon>
        <taxon>Bacilli</taxon>
        <taxon>Bacillales</taxon>
        <taxon>Caryophanaceae</taxon>
        <taxon>Jeotgalibacillus</taxon>
    </lineage>
</organism>
<comment type="caution">
    <text evidence="9">The sequence shown here is derived from an EMBL/GenBank/DDBJ whole genome shotgun (WGS) entry which is preliminary data.</text>
</comment>
<dbReference type="GO" id="GO:0005886">
    <property type="term" value="C:plasma membrane"/>
    <property type="evidence" value="ECO:0007669"/>
    <property type="project" value="UniProtKB-SubCell"/>
</dbReference>
<evidence type="ECO:0000259" key="8">
    <source>
        <dbReference type="PROSITE" id="PS50850"/>
    </source>
</evidence>
<dbReference type="STRING" id="889306.KP78_37430"/>
<feature type="transmembrane region" description="Helical" evidence="7">
    <location>
        <begin position="275"/>
        <end position="306"/>
    </location>
</feature>
<dbReference type="InterPro" id="IPR020846">
    <property type="entry name" value="MFS_dom"/>
</dbReference>
<name>A0A0C2RQ92_9BACL</name>